<accession>A0A194UY06</accession>
<name>A0A194UY06_CYTMA</name>
<dbReference type="Proteomes" id="UP000078576">
    <property type="component" value="Unassembled WGS sequence"/>
</dbReference>
<evidence type="ECO:0000313" key="2">
    <source>
        <dbReference type="Proteomes" id="UP000078576"/>
    </source>
</evidence>
<gene>
    <name evidence="1" type="ORF">VP1G_10815</name>
</gene>
<dbReference type="AlphaFoldDB" id="A0A194UY06"/>
<evidence type="ECO:0000313" key="1">
    <source>
        <dbReference type="EMBL" id="KUI56499.1"/>
    </source>
</evidence>
<organism evidence="1 2">
    <name type="scientific">Cytospora mali</name>
    <name type="common">Apple Valsa canker fungus</name>
    <name type="synonym">Valsa mali</name>
    <dbReference type="NCBI Taxonomy" id="578113"/>
    <lineage>
        <taxon>Eukaryota</taxon>
        <taxon>Fungi</taxon>
        <taxon>Dikarya</taxon>
        <taxon>Ascomycota</taxon>
        <taxon>Pezizomycotina</taxon>
        <taxon>Sordariomycetes</taxon>
        <taxon>Sordariomycetidae</taxon>
        <taxon>Diaporthales</taxon>
        <taxon>Cytosporaceae</taxon>
        <taxon>Cytospora</taxon>
    </lineage>
</organism>
<protein>
    <submittedName>
        <fullName evidence="1">Uncharacterized protein</fullName>
    </submittedName>
</protein>
<sequence length="101" mass="10709">MVFTITSQELRPSQAEAPVLLGVGGDRDDQVGAGHAALLLEALGQRRVDGLLLGRVTALLEDLDEDELVRPGETQVGVLADHLIWLVLGDDLARSLANVSS</sequence>
<reference evidence="2" key="1">
    <citation type="submission" date="2014-12" db="EMBL/GenBank/DDBJ databases">
        <title>Genome Sequence of Valsa Canker Pathogens Uncovers a Specific Adaption of Colonization on Woody Bark.</title>
        <authorList>
            <person name="Yin Z."/>
            <person name="Liu H."/>
            <person name="Gao X."/>
            <person name="Li Z."/>
            <person name="Song N."/>
            <person name="Ke X."/>
            <person name="Dai Q."/>
            <person name="Wu Y."/>
            <person name="Sun Y."/>
            <person name="Xu J.-R."/>
            <person name="Kang Z.K."/>
            <person name="Wang L."/>
            <person name="Huang L."/>
        </authorList>
    </citation>
    <scope>NUCLEOTIDE SEQUENCE [LARGE SCALE GENOMIC DNA]</scope>
    <source>
        <strain evidence="2">SXYL134</strain>
    </source>
</reference>
<proteinExistence type="predicted"/>
<keyword evidence="2" id="KW-1185">Reference proteome</keyword>
<dbReference type="EMBL" id="KN714689">
    <property type="protein sequence ID" value="KUI56499.1"/>
    <property type="molecule type" value="Genomic_DNA"/>
</dbReference>